<name>A0A0C2RQ67_9BACL</name>
<evidence type="ECO:0008006" key="4">
    <source>
        <dbReference type="Google" id="ProtNLM"/>
    </source>
</evidence>
<reference evidence="2 3" key="1">
    <citation type="submission" date="2015-01" db="EMBL/GenBank/DDBJ databases">
        <title>Genome sequence of Jeotgalibacillus alimentarius.</title>
        <authorList>
            <person name="Goh K.M."/>
            <person name="Chan K.-G."/>
            <person name="Yaakop A.S."/>
            <person name="Ee R."/>
            <person name="Gan H.M."/>
            <person name="Chan C.S."/>
        </authorList>
    </citation>
    <scope>NUCLEOTIDE SEQUENCE [LARGE SCALE GENOMIC DNA]</scope>
    <source>
        <strain evidence="2 3">YKJ-13</strain>
    </source>
</reference>
<feature type="transmembrane region" description="Helical" evidence="1">
    <location>
        <begin position="12"/>
        <end position="39"/>
    </location>
</feature>
<dbReference type="EMBL" id="JXRQ01000012">
    <property type="protein sequence ID" value="KIL52410.1"/>
    <property type="molecule type" value="Genomic_DNA"/>
</dbReference>
<accession>A0A0C2RQ67</accession>
<feature type="transmembrane region" description="Helical" evidence="1">
    <location>
        <begin position="51"/>
        <end position="71"/>
    </location>
</feature>
<sequence>MHRDFTEGNIMWIVLSVITFIVSLIFAFIGPNLLHYLFFSYGDVITIRTPALSNILFGAFGLLLSVFFFMMYKEGKVFKGTGFGLLAVSLVLLVLSLTNYSVLREEKIIHNDLFAVTSNEYAWSDVEDAVLLKQNEEVKYDTLILKMNDGENLEFDRNAQMQTAFSKIDGMLQANGIVFTFQERE</sequence>
<dbReference type="OrthoDB" id="2452479at2"/>
<gene>
    <name evidence="2" type="ORF">KP77_06700</name>
</gene>
<protein>
    <recommendedName>
        <fullName evidence="4">DUF5673 domain-containing protein</fullName>
    </recommendedName>
</protein>
<comment type="caution">
    <text evidence="2">The sequence shown here is derived from an EMBL/GenBank/DDBJ whole genome shotgun (WGS) entry which is preliminary data.</text>
</comment>
<dbReference type="AlphaFoldDB" id="A0A0C2RQ67"/>
<evidence type="ECO:0000313" key="2">
    <source>
        <dbReference type="EMBL" id="KIL52410.1"/>
    </source>
</evidence>
<keyword evidence="1" id="KW-0812">Transmembrane</keyword>
<keyword evidence="1" id="KW-1133">Transmembrane helix</keyword>
<keyword evidence="3" id="KW-1185">Reference proteome</keyword>
<dbReference type="RefSeq" id="WP_041121346.1">
    <property type="nucleotide sequence ID" value="NZ_JXRQ01000012.1"/>
</dbReference>
<organism evidence="2 3">
    <name type="scientific">Jeotgalibacillus alimentarius</name>
    <dbReference type="NCBI Taxonomy" id="135826"/>
    <lineage>
        <taxon>Bacteria</taxon>
        <taxon>Bacillati</taxon>
        <taxon>Bacillota</taxon>
        <taxon>Bacilli</taxon>
        <taxon>Bacillales</taxon>
        <taxon>Caryophanaceae</taxon>
        <taxon>Jeotgalibacillus</taxon>
    </lineage>
</organism>
<evidence type="ECO:0000256" key="1">
    <source>
        <dbReference type="SAM" id="Phobius"/>
    </source>
</evidence>
<dbReference type="STRING" id="135826.KP77_06700"/>
<dbReference type="Proteomes" id="UP000031950">
    <property type="component" value="Unassembled WGS sequence"/>
</dbReference>
<dbReference type="PATRIC" id="fig|135826.4.peg.666"/>
<feature type="transmembrane region" description="Helical" evidence="1">
    <location>
        <begin position="83"/>
        <end position="103"/>
    </location>
</feature>
<proteinExistence type="predicted"/>
<keyword evidence="1" id="KW-0472">Membrane</keyword>
<evidence type="ECO:0000313" key="3">
    <source>
        <dbReference type="Proteomes" id="UP000031950"/>
    </source>
</evidence>